<evidence type="ECO:0000256" key="1">
    <source>
        <dbReference type="SAM" id="MobiDB-lite"/>
    </source>
</evidence>
<protein>
    <submittedName>
        <fullName evidence="2">Uncharacterized protein</fullName>
    </submittedName>
</protein>
<feature type="region of interest" description="Disordered" evidence="1">
    <location>
        <begin position="144"/>
        <end position="163"/>
    </location>
</feature>
<accession>A0A0L0F9V8</accession>
<feature type="region of interest" description="Disordered" evidence="1">
    <location>
        <begin position="1"/>
        <end position="59"/>
    </location>
</feature>
<dbReference type="GeneID" id="25914443"/>
<name>A0A0L0F9V8_9EUKA</name>
<reference evidence="2 3" key="1">
    <citation type="submission" date="2011-02" db="EMBL/GenBank/DDBJ databases">
        <title>The Genome Sequence of Sphaeroforma arctica JP610.</title>
        <authorList>
            <consortium name="The Broad Institute Genome Sequencing Platform"/>
            <person name="Russ C."/>
            <person name="Cuomo C."/>
            <person name="Young S.K."/>
            <person name="Zeng Q."/>
            <person name="Gargeya S."/>
            <person name="Alvarado L."/>
            <person name="Berlin A."/>
            <person name="Chapman S.B."/>
            <person name="Chen Z."/>
            <person name="Freedman E."/>
            <person name="Gellesch M."/>
            <person name="Goldberg J."/>
            <person name="Griggs A."/>
            <person name="Gujja S."/>
            <person name="Heilman E."/>
            <person name="Heiman D."/>
            <person name="Howarth C."/>
            <person name="Mehta T."/>
            <person name="Neiman D."/>
            <person name="Pearson M."/>
            <person name="Roberts A."/>
            <person name="Saif S."/>
            <person name="Shea T."/>
            <person name="Shenoy N."/>
            <person name="Sisk P."/>
            <person name="Stolte C."/>
            <person name="Sykes S."/>
            <person name="White J."/>
            <person name="Yandava C."/>
            <person name="Burger G."/>
            <person name="Gray M.W."/>
            <person name="Holland P.W.H."/>
            <person name="King N."/>
            <person name="Lang F.B.F."/>
            <person name="Roger A.J."/>
            <person name="Ruiz-Trillo I."/>
            <person name="Haas B."/>
            <person name="Nusbaum C."/>
            <person name="Birren B."/>
        </authorList>
    </citation>
    <scope>NUCLEOTIDE SEQUENCE [LARGE SCALE GENOMIC DNA]</scope>
    <source>
        <strain evidence="2 3">JP610</strain>
    </source>
</reference>
<feature type="compositionally biased region" description="Polar residues" evidence="1">
    <location>
        <begin position="144"/>
        <end position="155"/>
    </location>
</feature>
<proteinExistence type="predicted"/>
<sequence>MASSPSLEFLSPINLQSPAQSPQPLRNTLDDGQSMDRNTDREPSTSVASEKSSDLYPGSVSITATLNGISVDKTRDAAIDKDHIGTDSGKSAYEFVRYGEVDRNRKYIYEDEDNSDFTAIAETRSINSLGLEPTQVHTQHTEISIASGSSTNTNRADSKHDAHNKVSCMSGSQLLKKQTSKSHLHTVTQTNSPAYAYQSLDFEPYTGPPTAPKRHNTLPEIQPQATRTTKVRTETRSPPQAYLQTLASEHSSVLSPTPQLGDSDVLLGSGPDYSMDNRSASNDIIPMSTVCAFDTNCEEPHVCLYVWS</sequence>
<dbReference type="Proteomes" id="UP000054560">
    <property type="component" value="Unassembled WGS sequence"/>
</dbReference>
<feature type="compositionally biased region" description="Polar residues" evidence="1">
    <location>
        <begin position="13"/>
        <end position="26"/>
    </location>
</feature>
<keyword evidence="3" id="KW-1185">Reference proteome</keyword>
<evidence type="ECO:0000313" key="3">
    <source>
        <dbReference type="Proteomes" id="UP000054560"/>
    </source>
</evidence>
<dbReference type="EMBL" id="KQ245532">
    <property type="protein sequence ID" value="KNC73504.1"/>
    <property type="molecule type" value="Genomic_DNA"/>
</dbReference>
<gene>
    <name evidence="2" type="ORF">SARC_13939</name>
</gene>
<dbReference type="AlphaFoldDB" id="A0A0L0F9V8"/>
<dbReference type="RefSeq" id="XP_014147406.1">
    <property type="nucleotide sequence ID" value="XM_014291931.1"/>
</dbReference>
<organism evidence="2 3">
    <name type="scientific">Sphaeroforma arctica JP610</name>
    <dbReference type="NCBI Taxonomy" id="667725"/>
    <lineage>
        <taxon>Eukaryota</taxon>
        <taxon>Ichthyosporea</taxon>
        <taxon>Ichthyophonida</taxon>
        <taxon>Sphaeroforma</taxon>
    </lineage>
</organism>
<evidence type="ECO:0000313" key="2">
    <source>
        <dbReference type="EMBL" id="KNC73504.1"/>
    </source>
</evidence>